<name>A0A162EMU3_9BACI</name>
<dbReference type="InterPro" id="IPR014776">
    <property type="entry name" value="4pyrrole_Mease_sub2"/>
</dbReference>
<dbReference type="InterPro" id="IPR000878">
    <property type="entry name" value="4pyrrol_Mease"/>
</dbReference>
<dbReference type="InterPro" id="IPR018063">
    <property type="entry name" value="SAM_MeTrfase_RsmI_CS"/>
</dbReference>
<keyword evidence="9" id="KW-1185">Reference proteome</keyword>
<evidence type="ECO:0000256" key="5">
    <source>
        <dbReference type="ARBA" id="ARBA00022691"/>
    </source>
</evidence>
<evidence type="ECO:0000256" key="2">
    <source>
        <dbReference type="ARBA" id="ARBA00022552"/>
    </source>
</evidence>
<keyword evidence="5 6" id="KW-0949">S-adenosyl-L-methionine</keyword>
<dbReference type="Proteomes" id="UP000075806">
    <property type="component" value="Unassembled WGS sequence"/>
</dbReference>
<reference evidence="8" key="1">
    <citation type="submission" date="2016-02" db="EMBL/GenBank/DDBJ databases">
        <title>Genome sequence of Bacillus trypoxylicola KCTC 13244(T).</title>
        <authorList>
            <person name="Jeong H."/>
            <person name="Park S.-H."/>
            <person name="Choi S.-K."/>
        </authorList>
    </citation>
    <scope>NUCLEOTIDE SEQUENCE [LARGE SCALE GENOMIC DNA]</scope>
    <source>
        <strain evidence="8">KCTC 13244</strain>
    </source>
</reference>
<dbReference type="RefSeq" id="WP_061947963.1">
    <property type="nucleotide sequence ID" value="NZ_LTAO01000008.1"/>
</dbReference>
<dbReference type="PANTHER" id="PTHR46111">
    <property type="entry name" value="RIBOSOMAL RNA SMALL SUBUNIT METHYLTRANSFERASE I"/>
    <property type="match status" value="1"/>
</dbReference>
<dbReference type="STRING" id="519424.AZF04_17085"/>
<dbReference type="HAMAP" id="MF_01877">
    <property type="entry name" value="16SrRNA_methyltr_I"/>
    <property type="match status" value="1"/>
</dbReference>
<dbReference type="PIRSF" id="PIRSF005917">
    <property type="entry name" value="MTase_YraL"/>
    <property type="match status" value="1"/>
</dbReference>
<dbReference type="Gene3D" id="3.40.1010.10">
    <property type="entry name" value="Cobalt-precorrin-4 Transmethylase, Domain 1"/>
    <property type="match status" value="1"/>
</dbReference>
<feature type="domain" description="Tetrapyrrole methylase" evidence="7">
    <location>
        <begin position="15"/>
        <end position="214"/>
    </location>
</feature>
<dbReference type="PANTHER" id="PTHR46111:SF1">
    <property type="entry name" value="RIBOSOMAL RNA SMALL SUBUNIT METHYLTRANSFERASE I"/>
    <property type="match status" value="1"/>
</dbReference>
<dbReference type="InterPro" id="IPR035996">
    <property type="entry name" value="4pyrrol_Methylase_sf"/>
</dbReference>
<dbReference type="CDD" id="cd11648">
    <property type="entry name" value="RsmI"/>
    <property type="match status" value="1"/>
</dbReference>
<dbReference type="Gene3D" id="3.30.950.10">
    <property type="entry name" value="Methyltransferase, Cobalt-precorrin-4 Transmethylase, Domain 2"/>
    <property type="match status" value="1"/>
</dbReference>
<organism evidence="8 9">
    <name type="scientific">Alkalihalobacillus trypoxylicola</name>
    <dbReference type="NCBI Taxonomy" id="519424"/>
    <lineage>
        <taxon>Bacteria</taxon>
        <taxon>Bacillati</taxon>
        <taxon>Bacillota</taxon>
        <taxon>Bacilli</taxon>
        <taxon>Bacillales</taxon>
        <taxon>Bacillaceae</taxon>
        <taxon>Alkalihalobacillus</taxon>
    </lineage>
</organism>
<dbReference type="NCBIfam" id="TIGR00096">
    <property type="entry name" value="16S rRNA (cytidine(1402)-2'-O)-methyltransferase"/>
    <property type="match status" value="1"/>
</dbReference>
<keyword evidence="1 6" id="KW-0963">Cytoplasm</keyword>
<proteinExistence type="inferred from homology"/>
<evidence type="ECO:0000256" key="4">
    <source>
        <dbReference type="ARBA" id="ARBA00022679"/>
    </source>
</evidence>
<dbReference type="InterPro" id="IPR008189">
    <property type="entry name" value="rRNA_ssu_MeTfrase_I"/>
</dbReference>
<keyword evidence="2 6" id="KW-0698">rRNA processing</keyword>
<gene>
    <name evidence="6" type="primary">rsmI</name>
    <name evidence="8" type="ORF">AZF04_17085</name>
</gene>
<dbReference type="AlphaFoldDB" id="A0A162EMU3"/>
<dbReference type="FunFam" id="3.30.950.10:FF:000002">
    <property type="entry name" value="Ribosomal RNA small subunit methyltransferase I"/>
    <property type="match status" value="1"/>
</dbReference>
<dbReference type="InterPro" id="IPR014777">
    <property type="entry name" value="4pyrrole_Mease_sub1"/>
</dbReference>
<evidence type="ECO:0000256" key="1">
    <source>
        <dbReference type="ARBA" id="ARBA00022490"/>
    </source>
</evidence>
<comment type="similarity">
    <text evidence="6">Belongs to the methyltransferase superfamily. RsmI family.</text>
</comment>
<dbReference type="EMBL" id="LTAO01000008">
    <property type="protein sequence ID" value="KYG33281.1"/>
    <property type="molecule type" value="Genomic_DNA"/>
</dbReference>
<evidence type="ECO:0000259" key="7">
    <source>
        <dbReference type="Pfam" id="PF00590"/>
    </source>
</evidence>
<dbReference type="GO" id="GO:0070677">
    <property type="term" value="F:rRNA (cytosine-2'-O-)-methyltransferase activity"/>
    <property type="evidence" value="ECO:0007669"/>
    <property type="project" value="UniProtKB-UniRule"/>
</dbReference>
<dbReference type="PROSITE" id="PS01296">
    <property type="entry name" value="RSMI"/>
    <property type="match status" value="1"/>
</dbReference>
<dbReference type="GO" id="GO:0005737">
    <property type="term" value="C:cytoplasm"/>
    <property type="evidence" value="ECO:0007669"/>
    <property type="project" value="UniProtKB-SubCell"/>
</dbReference>
<evidence type="ECO:0000313" key="9">
    <source>
        <dbReference type="Proteomes" id="UP000075806"/>
    </source>
</evidence>
<accession>A0A162EMU3</accession>
<keyword evidence="4 6" id="KW-0808">Transferase</keyword>
<dbReference type="FunFam" id="3.40.1010.10:FF:000002">
    <property type="entry name" value="Ribosomal RNA small subunit methyltransferase I"/>
    <property type="match status" value="1"/>
</dbReference>
<dbReference type="SUPFAM" id="SSF53790">
    <property type="entry name" value="Tetrapyrrole methylase"/>
    <property type="match status" value="1"/>
</dbReference>
<keyword evidence="3 6" id="KW-0489">Methyltransferase</keyword>
<evidence type="ECO:0000256" key="3">
    <source>
        <dbReference type="ARBA" id="ARBA00022603"/>
    </source>
</evidence>
<dbReference type="Pfam" id="PF00590">
    <property type="entry name" value="TP_methylase"/>
    <property type="match status" value="1"/>
</dbReference>
<comment type="caution">
    <text evidence="8">The sequence shown here is derived from an EMBL/GenBank/DDBJ whole genome shotgun (WGS) entry which is preliminary data.</text>
</comment>
<comment type="function">
    <text evidence="6">Catalyzes the 2'-O-methylation of the ribose of cytidine 1402 (C1402) in 16S rRNA.</text>
</comment>
<protein>
    <recommendedName>
        <fullName evidence="6">Ribosomal RNA small subunit methyltransferase I</fullName>
        <ecNumber evidence="6">2.1.1.198</ecNumber>
    </recommendedName>
    <alternativeName>
        <fullName evidence="6">16S rRNA 2'-O-ribose C1402 methyltransferase</fullName>
    </alternativeName>
    <alternativeName>
        <fullName evidence="6">rRNA (cytidine-2'-O-)-methyltransferase RsmI</fullName>
    </alternativeName>
</protein>
<evidence type="ECO:0000313" key="8">
    <source>
        <dbReference type="EMBL" id="KYG33281.1"/>
    </source>
</evidence>
<dbReference type="EC" id="2.1.1.198" evidence="6"/>
<evidence type="ECO:0000256" key="6">
    <source>
        <dbReference type="HAMAP-Rule" id="MF_01877"/>
    </source>
</evidence>
<comment type="catalytic activity">
    <reaction evidence="6">
        <text>cytidine(1402) in 16S rRNA + S-adenosyl-L-methionine = 2'-O-methylcytidine(1402) in 16S rRNA + S-adenosyl-L-homocysteine + H(+)</text>
        <dbReference type="Rhea" id="RHEA:42924"/>
        <dbReference type="Rhea" id="RHEA-COMP:10285"/>
        <dbReference type="Rhea" id="RHEA-COMP:10286"/>
        <dbReference type="ChEBI" id="CHEBI:15378"/>
        <dbReference type="ChEBI" id="CHEBI:57856"/>
        <dbReference type="ChEBI" id="CHEBI:59789"/>
        <dbReference type="ChEBI" id="CHEBI:74495"/>
        <dbReference type="ChEBI" id="CHEBI:82748"/>
        <dbReference type="EC" id="2.1.1.198"/>
    </reaction>
</comment>
<comment type="subcellular location">
    <subcellularLocation>
        <location evidence="6">Cytoplasm</location>
    </subcellularLocation>
</comment>
<dbReference type="OrthoDB" id="9809084at2"/>
<sequence>MKEQKSFSQNDIGQLYLVPTPIGNLDDITFRAIKILKEVDGIACEDTRQTKKLCHYFEIDTPLFSYHEHNKEKAGPQIVEKLKQGQKIAIVSDAGMPAISDPGNDLVQLALEEEEISVIAIPGANAALTSLIASGLSTNRFQFIGFLPRHKKTRQQLLEQIKQNEETLIFYEAPHRLKETLQSLRNELGNRRITICRELTKKYEEYQRGTLEEACTWVESGMIKGEFCLVVEGATEVEEEADQWWLGLTIHQHVDHYIQLGMMKKEAIKQVAVDRSLQKREVYQIYHQ</sequence>